<organism evidence="1 2">
    <name type="scientific">Gossypium tomentosum</name>
    <name type="common">Hawaiian cotton</name>
    <name type="synonym">Gossypium sandvicense</name>
    <dbReference type="NCBI Taxonomy" id="34277"/>
    <lineage>
        <taxon>Eukaryota</taxon>
        <taxon>Viridiplantae</taxon>
        <taxon>Streptophyta</taxon>
        <taxon>Embryophyta</taxon>
        <taxon>Tracheophyta</taxon>
        <taxon>Spermatophyta</taxon>
        <taxon>Magnoliopsida</taxon>
        <taxon>eudicotyledons</taxon>
        <taxon>Gunneridae</taxon>
        <taxon>Pentapetalae</taxon>
        <taxon>rosids</taxon>
        <taxon>malvids</taxon>
        <taxon>Malvales</taxon>
        <taxon>Malvaceae</taxon>
        <taxon>Malvoideae</taxon>
        <taxon>Gossypium</taxon>
    </lineage>
</organism>
<name>A0A5D2LIQ1_GOSTO</name>
<reference evidence="1 2" key="1">
    <citation type="submission" date="2019-07" db="EMBL/GenBank/DDBJ databases">
        <title>WGS assembly of Gossypium tomentosum.</title>
        <authorList>
            <person name="Chen Z.J."/>
            <person name="Sreedasyam A."/>
            <person name="Ando A."/>
            <person name="Song Q."/>
            <person name="De L."/>
            <person name="Hulse-Kemp A."/>
            <person name="Ding M."/>
            <person name="Ye W."/>
            <person name="Kirkbride R."/>
            <person name="Jenkins J."/>
            <person name="Plott C."/>
            <person name="Lovell J."/>
            <person name="Lin Y.-M."/>
            <person name="Vaughn R."/>
            <person name="Liu B."/>
            <person name="Li W."/>
            <person name="Simpson S."/>
            <person name="Scheffler B."/>
            <person name="Saski C."/>
            <person name="Grover C."/>
            <person name="Hu G."/>
            <person name="Conover J."/>
            <person name="Carlson J."/>
            <person name="Shu S."/>
            <person name="Boston L."/>
            <person name="Williams M."/>
            <person name="Peterson D."/>
            <person name="Mcgee K."/>
            <person name="Jones D."/>
            <person name="Wendel J."/>
            <person name="Stelly D."/>
            <person name="Grimwood J."/>
            <person name="Schmutz J."/>
        </authorList>
    </citation>
    <scope>NUCLEOTIDE SEQUENCE [LARGE SCALE GENOMIC DNA]</scope>
    <source>
        <strain evidence="1">7179.01</strain>
    </source>
</reference>
<gene>
    <name evidence="1" type="ORF">ES332_D03G042500v1</name>
</gene>
<dbReference type="Proteomes" id="UP000322667">
    <property type="component" value="Chromosome D03"/>
</dbReference>
<sequence>MGVNPNRLCSNHKWCTNKQTKMVPFEDGEGLEVHLVRHREIGGASSQRSTEKMSSEEVEEFVEPLVRRRAIGGHGWNC</sequence>
<accession>A0A5D2LIQ1</accession>
<evidence type="ECO:0000313" key="1">
    <source>
        <dbReference type="EMBL" id="TYH79155.1"/>
    </source>
</evidence>
<protein>
    <submittedName>
        <fullName evidence="1">Uncharacterized protein</fullName>
    </submittedName>
</protein>
<dbReference type="EMBL" id="CM017625">
    <property type="protein sequence ID" value="TYH79155.1"/>
    <property type="molecule type" value="Genomic_DNA"/>
</dbReference>
<proteinExistence type="predicted"/>
<evidence type="ECO:0000313" key="2">
    <source>
        <dbReference type="Proteomes" id="UP000322667"/>
    </source>
</evidence>
<keyword evidence="2" id="KW-1185">Reference proteome</keyword>
<dbReference type="AlphaFoldDB" id="A0A5D2LIQ1"/>